<evidence type="ECO:0000259" key="1">
    <source>
        <dbReference type="Pfam" id="PF01047"/>
    </source>
</evidence>
<dbReference type="SUPFAM" id="SSF46785">
    <property type="entry name" value="Winged helix' DNA-binding domain"/>
    <property type="match status" value="1"/>
</dbReference>
<dbReference type="RefSeq" id="WP_287275055.1">
    <property type="nucleotide sequence ID" value="NZ_JAMYMY010000017.1"/>
</dbReference>
<keyword evidence="3" id="KW-1185">Reference proteome</keyword>
<accession>A0ABV1YF70</accession>
<name>A0ABV1YF70_9HYPH</name>
<dbReference type="InterPro" id="IPR000835">
    <property type="entry name" value="HTH_MarR-typ"/>
</dbReference>
<gene>
    <name evidence="2" type="ORF">NKI33_12395</name>
</gene>
<protein>
    <submittedName>
        <fullName evidence="2">MarR family winged helix-turn-helix transcriptional regulator</fullName>
    </submittedName>
</protein>
<organism evidence="2 3">
    <name type="scientific">Mesorhizobium opportunistum</name>
    <dbReference type="NCBI Taxonomy" id="593909"/>
    <lineage>
        <taxon>Bacteria</taxon>
        <taxon>Pseudomonadati</taxon>
        <taxon>Pseudomonadota</taxon>
        <taxon>Alphaproteobacteria</taxon>
        <taxon>Hyphomicrobiales</taxon>
        <taxon>Phyllobacteriaceae</taxon>
        <taxon>Mesorhizobium</taxon>
    </lineage>
</organism>
<proteinExistence type="predicted"/>
<comment type="caution">
    <text evidence="2">The sequence shown here is derived from an EMBL/GenBank/DDBJ whole genome shotgun (WGS) entry which is preliminary data.</text>
</comment>
<dbReference type="EMBL" id="JAMYPJ010000014">
    <property type="protein sequence ID" value="MER8933762.1"/>
    <property type="molecule type" value="Genomic_DNA"/>
</dbReference>
<dbReference type="Pfam" id="PF01047">
    <property type="entry name" value="MarR"/>
    <property type="match status" value="1"/>
</dbReference>
<dbReference type="Gene3D" id="1.10.10.10">
    <property type="entry name" value="Winged helix-like DNA-binding domain superfamily/Winged helix DNA-binding domain"/>
    <property type="match status" value="1"/>
</dbReference>
<dbReference type="InterPro" id="IPR036388">
    <property type="entry name" value="WH-like_DNA-bd_sf"/>
</dbReference>
<dbReference type="Proteomes" id="UP001464387">
    <property type="component" value="Unassembled WGS sequence"/>
</dbReference>
<feature type="domain" description="HTH marR-type" evidence="1">
    <location>
        <begin position="69"/>
        <end position="103"/>
    </location>
</feature>
<evidence type="ECO:0000313" key="3">
    <source>
        <dbReference type="Proteomes" id="UP001464387"/>
    </source>
</evidence>
<evidence type="ECO:0000313" key="2">
    <source>
        <dbReference type="EMBL" id="MER8933762.1"/>
    </source>
</evidence>
<dbReference type="InterPro" id="IPR036390">
    <property type="entry name" value="WH_DNA-bd_sf"/>
</dbReference>
<sequence length="161" mass="17452">MIGDIRRFNRFYTGLIGLLDETLTQSAYTLTEARILFELAQRPGHIVENPGGKAGFLARALRLDIGPAASEIARELHLDPAYVTRILRKFSAAGLVEMRTDPDVPRLLSLTARGMAALAGLQAAADRDLARLTERLGDKEAAELSDMLMRVSHLLGGAPAS</sequence>
<reference evidence="2 3" key="1">
    <citation type="journal article" date="2024" name="Proc. Natl. Acad. Sci. U.S.A.">
        <title>The evolutionary genomics of adaptation to stress in wild rhizobium bacteria.</title>
        <authorList>
            <person name="Kehlet-Delgado H."/>
            <person name="Montoya A.P."/>
            <person name="Jensen K.T."/>
            <person name="Wendlandt C.E."/>
            <person name="Dexheimer C."/>
            <person name="Roberts M."/>
            <person name="Torres Martinez L."/>
            <person name="Friesen M.L."/>
            <person name="Griffitts J.S."/>
            <person name="Porter S.S."/>
        </authorList>
    </citation>
    <scope>NUCLEOTIDE SEQUENCE [LARGE SCALE GENOMIC DNA]</scope>
    <source>
        <strain evidence="2 3">M0729</strain>
    </source>
</reference>